<accession>A0ABQ6JKU2</accession>
<organism evidence="1 2">
    <name type="scientific">Angustibacter aerolatus</name>
    <dbReference type="NCBI Taxonomy" id="1162965"/>
    <lineage>
        <taxon>Bacteria</taxon>
        <taxon>Bacillati</taxon>
        <taxon>Actinomycetota</taxon>
        <taxon>Actinomycetes</taxon>
        <taxon>Kineosporiales</taxon>
        <taxon>Kineosporiaceae</taxon>
    </lineage>
</organism>
<sequence length="185" mass="20358">MPALLPGRRRRAERPDPLPAEVRAAADLRRGERVLAHARLRHGGWVVATPSALVVLPPASDEAGPLTSRYAWHDVAEAHWDPEQRLLDVRLADTDAPPVAVHLDEQPGAVPEVLRERVMSTYVLSQRVQVRGARGVTVAVRRDPGDDRLFVQVVADEGVNLTRPQVADQVQALSRDLAEQVGLRL</sequence>
<comment type="caution">
    <text evidence="1">The sequence shown here is derived from an EMBL/GenBank/DDBJ whole genome shotgun (WGS) entry which is preliminary data.</text>
</comment>
<name>A0ABQ6JKU2_9ACTN</name>
<proteinExistence type="predicted"/>
<gene>
    <name evidence="1" type="ORF">GCM10025868_40930</name>
</gene>
<protein>
    <submittedName>
        <fullName evidence="1">Uncharacterized protein</fullName>
    </submittedName>
</protein>
<evidence type="ECO:0000313" key="1">
    <source>
        <dbReference type="EMBL" id="GMA88843.1"/>
    </source>
</evidence>
<reference evidence="2" key="1">
    <citation type="journal article" date="2019" name="Int. J. Syst. Evol. Microbiol.">
        <title>The Global Catalogue of Microorganisms (GCM) 10K type strain sequencing project: providing services to taxonomists for standard genome sequencing and annotation.</title>
        <authorList>
            <consortium name="The Broad Institute Genomics Platform"/>
            <consortium name="The Broad Institute Genome Sequencing Center for Infectious Disease"/>
            <person name="Wu L."/>
            <person name="Ma J."/>
        </authorList>
    </citation>
    <scope>NUCLEOTIDE SEQUENCE [LARGE SCALE GENOMIC DNA]</scope>
    <source>
        <strain evidence="2">NBRC 108730</strain>
    </source>
</reference>
<keyword evidence="2" id="KW-1185">Reference proteome</keyword>
<dbReference type="Proteomes" id="UP001157017">
    <property type="component" value="Unassembled WGS sequence"/>
</dbReference>
<evidence type="ECO:0000313" key="2">
    <source>
        <dbReference type="Proteomes" id="UP001157017"/>
    </source>
</evidence>
<dbReference type="EMBL" id="BSUZ01000001">
    <property type="protein sequence ID" value="GMA88843.1"/>
    <property type="molecule type" value="Genomic_DNA"/>
</dbReference>